<evidence type="ECO:0000256" key="11">
    <source>
        <dbReference type="ARBA" id="ARBA00022833"/>
    </source>
</evidence>
<evidence type="ECO:0000256" key="1">
    <source>
        <dbReference type="ARBA" id="ARBA00001798"/>
    </source>
</evidence>
<dbReference type="GO" id="GO:0008270">
    <property type="term" value="F:zinc ion binding"/>
    <property type="evidence" value="ECO:0007669"/>
    <property type="project" value="UniProtKB-KW"/>
</dbReference>
<sequence length="571" mass="64411">MDGSTDLEFLVANQRREYMAASTAESDLELAFRLQMEEAIAASASVSPSACTSISASATASSSATSPAAASANTSYSTAAPTVADLSHALDLQSIELGIYQQELRDAELSRIEIRRVTEELRIRANDERLAREIHDMPDEEWGEYGDNIERPIELVSADEELPFQLYFKGMTASDLVGGELVQIAGIGVAVCDPKGELLLKIQKPVTAAGANHEVVEAKALIEGLNAIVELGIKNANVYFEFKPLYNHVIGKWKVKQQKVVNFIDQVQLLQSKLDKCQMFLLPRCNVRFVFKLVREVIDSQITKCENSVNAKGKNIVMENCSICLEVTDFSQMFSILGCGHRFCFSCMRQHVEVKLRQGMLPGCPHLGCCIILDVESCRTFVAPRVLEIMCQRIKESSIPPNEKVYCPYPRCSALMSTSEAIPLQLYSTSKPNTRDNYGLTKCIKCCGYFCINCKVPWHDTLSCYEYKRSNPHLRTGDVRLQSLAKQKLWRQCEKCNHMIELAEGCFHMTCRCGYEFCYTCGTEWRNKKATCACPLWTEQNIWFEDPEEESDDDYYEEDAGLRYNPYRDPY</sequence>
<keyword evidence="10" id="KW-0833">Ubl conjugation pathway</keyword>
<dbReference type="Gene3D" id="3.30.420.10">
    <property type="entry name" value="Ribonuclease H-like superfamily/Ribonuclease H"/>
    <property type="match status" value="1"/>
</dbReference>
<evidence type="ECO:0000313" key="17">
    <source>
        <dbReference type="Proteomes" id="UP001418222"/>
    </source>
</evidence>
<dbReference type="CDD" id="cd22582">
    <property type="entry name" value="BRcat_RBR_unk"/>
    <property type="match status" value="1"/>
</dbReference>
<evidence type="ECO:0000256" key="5">
    <source>
        <dbReference type="ARBA" id="ARBA00012251"/>
    </source>
</evidence>
<evidence type="ECO:0000256" key="13">
    <source>
        <dbReference type="SAM" id="MobiDB-lite"/>
    </source>
</evidence>
<dbReference type="EC" id="2.3.2.31" evidence="5"/>
<dbReference type="SUPFAM" id="SSF57850">
    <property type="entry name" value="RING/U-box"/>
    <property type="match status" value="2"/>
</dbReference>
<dbReference type="FunFam" id="3.30.40.10:FF:000230">
    <property type="entry name" value="RBR-type E3 ubiquitin transferase"/>
    <property type="match status" value="1"/>
</dbReference>
<comment type="caution">
    <text evidence="16">The sequence shown here is derived from an EMBL/GenBank/DDBJ whole genome shotgun (WGS) entry which is preliminary data.</text>
</comment>
<dbReference type="Gene3D" id="3.30.40.10">
    <property type="entry name" value="Zinc/RING finger domain, C3HC4 (zinc finger)"/>
    <property type="match status" value="1"/>
</dbReference>
<organism evidence="16 17">
    <name type="scientific">Platanthera zijinensis</name>
    <dbReference type="NCBI Taxonomy" id="2320716"/>
    <lineage>
        <taxon>Eukaryota</taxon>
        <taxon>Viridiplantae</taxon>
        <taxon>Streptophyta</taxon>
        <taxon>Embryophyta</taxon>
        <taxon>Tracheophyta</taxon>
        <taxon>Spermatophyta</taxon>
        <taxon>Magnoliopsida</taxon>
        <taxon>Liliopsida</taxon>
        <taxon>Asparagales</taxon>
        <taxon>Orchidaceae</taxon>
        <taxon>Orchidoideae</taxon>
        <taxon>Orchideae</taxon>
        <taxon>Orchidinae</taxon>
        <taxon>Platanthera</taxon>
    </lineage>
</organism>
<dbReference type="Pfam" id="PF13456">
    <property type="entry name" value="RVT_3"/>
    <property type="match status" value="1"/>
</dbReference>
<comment type="similarity">
    <text evidence="4">Belongs to the RBR family. Ariadne subfamily.</text>
</comment>
<evidence type="ECO:0000256" key="2">
    <source>
        <dbReference type="ARBA" id="ARBA00001947"/>
    </source>
</evidence>
<name>A0AAP0B418_9ASPA</name>
<keyword evidence="6" id="KW-0808">Transferase</keyword>
<keyword evidence="17" id="KW-1185">Reference proteome</keyword>
<keyword evidence="7" id="KW-0479">Metal-binding</keyword>
<accession>A0AAP0B418</accession>
<protein>
    <recommendedName>
        <fullName evidence="5">RBR-type E3 ubiquitin transferase</fullName>
        <ecNumber evidence="5">2.3.2.31</ecNumber>
    </recommendedName>
</protein>
<dbReference type="CDD" id="cd22584">
    <property type="entry name" value="Rcat_RBR_unk"/>
    <property type="match status" value="1"/>
</dbReference>
<evidence type="ECO:0000259" key="14">
    <source>
        <dbReference type="PROSITE" id="PS50089"/>
    </source>
</evidence>
<comment type="function">
    <text evidence="3">Might act as an E3 ubiquitin-protein ligase, or as part of E3 complex, which accepts ubiquitin from specific E2 ubiquitin-conjugating enzymes and then transfers it to substrates.</text>
</comment>
<keyword evidence="8" id="KW-0677">Repeat</keyword>
<dbReference type="InterPro" id="IPR013083">
    <property type="entry name" value="Znf_RING/FYVE/PHD"/>
</dbReference>
<dbReference type="InterPro" id="IPR018957">
    <property type="entry name" value="Znf_C3HC4_RING-type"/>
</dbReference>
<reference evidence="16 17" key="1">
    <citation type="journal article" date="2022" name="Nat. Plants">
        <title>Genomes of leafy and leafless Platanthera orchids illuminate the evolution of mycoheterotrophy.</title>
        <authorList>
            <person name="Li M.H."/>
            <person name="Liu K.W."/>
            <person name="Li Z."/>
            <person name="Lu H.C."/>
            <person name="Ye Q.L."/>
            <person name="Zhang D."/>
            <person name="Wang J.Y."/>
            <person name="Li Y.F."/>
            <person name="Zhong Z.M."/>
            <person name="Liu X."/>
            <person name="Yu X."/>
            <person name="Liu D.K."/>
            <person name="Tu X.D."/>
            <person name="Liu B."/>
            <person name="Hao Y."/>
            <person name="Liao X.Y."/>
            <person name="Jiang Y.T."/>
            <person name="Sun W.H."/>
            <person name="Chen J."/>
            <person name="Chen Y.Q."/>
            <person name="Ai Y."/>
            <person name="Zhai J.W."/>
            <person name="Wu S.S."/>
            <person name="Zhou Z."/>
            <person name="Hsiao Y.Y."/>
            <person name="Wu W.L."/>
            <person name="Chen Y.Y."/>
            <person name="Lin Y.F."/>
            <person name="Hsu J.L."/>
            <person name="Li C.Y."/>
            <person name="Wang Z.W."/>
            <person name="Zhao X."/>
            <person name="Zhong W.Y."/>
            <person name="Ma X.K."/>
            <person name="Ma L."/>
            <person name="Huang J."/>
            <person name="Chen G.Z."/>
            <person name="Huang M.Z."/>
            <person name="Huang L."/>
            <person name="Peng D.H."/>
            <person name="Luo Y.B."/>
            <person name="Zou S.Q."/>
            <person name="Chen S.P."/>
            <person name="Lan S."/>
            <person name="Tsai W.C."/>
            <person name="Van de Peer Y."/>
            <person name="Liu Z.J."/>
        </authorList>
    </citation>
    <scope>NUCLEOTIDE SEQUENCE [LARGE SCALE GENOMIC DNA]</scope>
    <source>
        <strain evidence="16">Lor287</strain>
    </source>
</reference>
<dbReference type="PROSITE" id="PS00518">
    <property type="entry name" value="ZF_RING_1"/>
    <property type="match status" value="1"/>
</dbReference>
<dbReference type="PANTHER" id="PTHR11685">
    <property type="entry name" value="RBR FAMILY RING FINGER AND IBR DOMAIN-CONTAINING"/>
    <property type="match status" value="1"/>
</dbReference>
<dbReference type="GO" id="GO:0004523">
    <property type="term" value="F:RNA-DNA hybrid ribonuclease activity"/>
    <property type="evidence" value="ECO:0007669"/>
    <property type="project" value="InterPro"/>
</dbReference>
<keyword evidence="9 12" id="KW-0863">Zinc-finger</keyword>
<evidence type="ECO:0000259" key="15">
    <source>
        <dbReference type="PROSITE" id="PS51873"/>
    </source>
</evidence>
<dbReference type="InterPro" id="IPR012337">
    <property type="entry name" value="RNaseH-like_sf"/>
</dbReference>
<comment type="cofactor">
    <cofactor evidence="2">
        <name>Zn(2+)</name>
        <dbReference type="ChEBI" id="CHEBI:29105"/>
    </cofactor>
</comment>
<dbReference type="FunFam" id="1.20.120.1750:FF:000019">
    <property type="entry name" value="RBR-type E3 ubiquitin transferase"/>
    <property type="match status" value="1"/>
</dbReference>
<dbReference type="FunFam" id="3.30.420.10:FF:000076">
    <property type="entry name" value="RBR-type E3 ubiquitin transferase"/>
    <property type="match status" value="1"/>
</dbReference>
<feature type="compositionally biased region" description="Acidic residues" evidence="13">
    <location>
        <begin position="548"/>
        <end position="559"/>
    </location>
</feature>
<dbReference type="Proteomes" id="UP001418222">
    <property type="component" value="Unassembled WGS sequence"/>
</dbReference>
<evidence type="ECO:0000256" key="4">
    <source>
        <dbReference type="ARBA" id="ARBA00005884"/>
    </source>
</evidence>
<feature type="domain" description="RING-type" evidence="14">
    <location>
        <begin position="321"/>
        <end position="365"/>
    </location>
</feature>
<dbReference type="InterPro" id="IPR036397">
    <property type="entry name" value="RNaseH_sf"/>
</dbReference>
<dbReference type="InterPro" id="IPR002156">
    <property type="entry name" value="RNaseH_domain"/>
</dbReference>
<dbReference type="SMART" id="SM00647">
    <property type="entry name" value="IBR"/>
    <property type="match status" value="2"/>
</dbReference>
<dbReference type="SMART" id="SM00184">
    <property type="entry name" value="RING"/>
    <property type="match status" value="1"/>
</dbReference>
<dbReference type="Pfam" id="PF01485">
    <property type="entry name" value="IBR"/>
    <property type="match status" value="2"/>
</dbReference>
<feature type="region of interest" description="Disordered" evidence="13">
    <location>
        <begin position="548"/>
        <end position="571"/>
    </location>
</feature>
<dbReference type="GO" id="GO:0003676">
    <property type="term" value="F:nucleic acid binding"/>
    <property type="evidence" value="ECO:0007669"/>
    <property type="project" value="InterPro"/>
</dbReference>
<dbReference type="EMBL" id="JBBWWQ010000016">
    <property type="protein sequence ID" value="KAK8926542.1"/>
    <property type="molecule type" value="Genomic_DNA"/>
</dbReference>
<feature type="domain" description="RING-type" evidence="15">
    <location>
        <begin position="317"/>
        <end position="544"/>
    </location>
</feature>
<evidence type="ECO:0000256" key="7">
    <source>
        <dbReference type="ARBA" id="ARBA00022723"/>
    </source>
</evidence>
<evidence type="ECO:0000256" key="6">
    <source>
        <dbReference type="ARBA" id="ARBA00022679"/>
    </source>
</evidence>
<comment type="catalytic activity">
    <reaction evidence="1">
        <text>[E2 ubiquitin-conjugating enzyme]-S-ubiquitinyl-L-cysteine + [acceptor protein]-L-lysine = [E2 ubiquitin-conjugating enzyme]-L-cysteine + [acceptor protein]-N(6)-ubiquitinyl-L-lysine.</text>
        <dbReference type="EC" id="2.3.2.31"/>
    </reaction>
</comment>
<evidence type="ECO:0000256" key="10">
    <source>
        <dbReference type="ARBA" id="ARBA00022786"/>
    </source>
</evidence>
<dbReference type="InterPro" id="IPR044066">
    <property type="entry name" value="TRIAD_supradom"/>
</dbReference>
<dbReference type="GO" id="GO:0061630">
    <property type="term" value="F:ubiquitin protein ligase activity"/>
    <property type="evidence" value="ECO:0007669"/>
    <property type="project" value="UniProtKB-EC"/>
</dbReference>
<dbReference type="InterPro" id="IPR002867">
    <property type="entry name" value="IBR_dom"/>
</dbReference>
<dbReference type="AlphaFoldDB" id="A0AAP0B418"/>
<dbReference type="PROSITE" id="PS51873">
    <property type="entry name" value="TRIAD"/>
    <property type="match status" value="1"/>
</dbReference>
<dbReference type="Pfam" id="PF00097">
    <property type="entry name" value="zf-C3HC4"/>
    <property type="match status" value="1"/>
</dbReference>
<keyword evidence="11" id="KW-0862">Zinc</keyword>
<dbReference type="InterPro" id="IPR031127">
    <property type="entry name" value="E3_UB_ligase_RBR"/>
</dbReference>
<dbReference type="Gene3D" id="1.20.120.1750">
    <property type="match status" value="1"/>
</dbReference>
<evidence type="ECO:0000313" key="16">
    <source>
        <dbReference type="EMBL" id="KAK8926542.1"/>
    </source>
</evidence>
<dbReference type="InterPro" id="IPR017907">
    <property type="entry name" value="Znf_RING_CS"/>
</dbReference>
<evidence type="ECO:0000256" key="3">
    <source>
        <dbReference type="ARBA" id="ARBA00003976"/>
    </source>
</evidence>
<gene>
    <name evidence="16" type="ORF">KSP39_PZI018495</name>
</gene>
<dbReference type="SUPFAM" id="SSF53098">
    <property type="entry name" value="Ribonuclease H-like"/>
    <property type="match status" value="1"/>
</dbReference>
<dbReference type="GO" id="GO:0016567">
    <property type="term" value="P:protein ubiquitination"/>
    <property type="evidence" value="ECO:0007669"/>
    <property type="project" value="InterPro"/>
</dbReference>
<evidence type="ECO:0000256" key="9">
    <source>
        <dbReference type="ARBA" id="ARBA00022771"/>
    </source>
</evidence>
<evidence type="ECO:0000256" key="12">
    <source>
        <dbReference type="PROSITE-ProRule" id="PRU00175"/>
    </source>
</evidence>
<proteinExistence type="inferred from homology"/>
<dbReference type="PROSITE" id="PS50089">
    <property type="entry name" value="ZF_RING_2"/>
    <property type="match status" value="1"/>
</dbReference>
<evidence type="ECO:0000256" key="8">
    <source>
        <dbReference type="ARBA" id="ARBA00022737"/>
    </source>
</evidence>
<dbReference type="InterPro" id="IPR001841">
    <property type="entry name" value="Znf_RING"/>
</dbReference>